<evidence type="ECO:0000313" key="3">
    <source>
        <dbReference type="EMBL" id="PPQ80685.1"/>
    </source>
</evidence>
<dbReference type="OrthoDB" id="3051850at2759"/>
<proteinExistence type="predicted"/>
<feature type="domain" description="RNase H type-1" evidence="2">
    <location>
        <begin position="258"/>
        <end position="405"/>
    </location>
</feature>
<evidence type="ECO:0000256" key="1">
    <source>
        <dbReference type="SAM" id="MobiDB-lite"/>
    </source>
</evidence>
<dbReference type="EMBL" id="NHTK01005343">
    <property type="protein sequence ID" value="PPQ80685.1"/>
    <property type="molecule type" value="Genomic_DNA"/>
</dbReference>
<dbReference type="GO" id="GO:0003676">
    <property type="term" value="F:nucleic acid binding"/>
    <property type="evidence" value="ECO:0007669"/>
    <property type="project" value="InterPro"/>
</dbReference>
<dbReference type="GO" id="GO:0004523">
    <property type="term" value="F:RNA-DNA hybrid ribonuclease activity"/>
    <property type="evidence" value="ECO:0007669"/>
    <property type="project" value="InterPro"/>
</dbReference>
<dbReference type="Pfam" id="PF00075">
    <property type="entry name" value="RNase_H"/>
    <property type="match status" value="1"/>
</dbReference>
<protein>
    <recommendedName>
        <fullName evidence="2">RNase H type-1 domain-containing protein</fullName>
    </recommendedName>
</protein>
<sequence length="582" mass="64962">MSKVAVMHFSRKNSSGANGGERNSLRSAAPPLVINGNTISVVEEYKYLGVLVDPELRWKQQTARASEKAAKWILLFKRLTNSQKGMNNKLMRHLYRAVGIPKLTYALDVWYEPPDKPEGARNTKGSVRALRQITAVQKTATLAIMGALKGTAADVLDPHAKVLPARVLLWYICKRAHIRHCTLPKDHILNQQVADAHSNRTRKLRHTTPLEKLAVLFDTNPNTTEKIPAVKPKYDLAKYFDTLSFPTRDESIKHERLDDAKVTVYTDGSGQDGHVGAAASIYLNDMSNPTTTRHLYLGKIDSHSTYEAELVGLLLAVWLLITEAGHVLGRRRISIYTDNQSVIGALISESRGPAEYLKDEIARLCAKYFPNNIDPPHKVVIKWISAHSNVVGNEKIDQEAKQAAMGMSSPRQDLPRLLRSPLPMSVSALRQNLKREAKERANNQLKLSPRWPQFENLEADYNFDNYHKAIEKADRYKASILEKSGAFERMRAMRGRCAGDPETLPTGMPEIQPATQSTVDEDRTASRNGRSSTSVPRQGSGTNGLRRRDGEVPQKTNSAPSRQRNHAVGEPMKGPTRRVSSP</sequence>
<dbReference type="AlphaFoldDB" id="A0A409WQ84"/>
<keyword evidence="4" id="KW-1185">Reference proteome</keyword>
<dbReference type="InterPro" id="IPR012337">
    <property type="entry name" value="RNaseH-like_sf"/>
</dbReference>
<reference evidence="3 4" key="1">
    <citation type="journal article" date="2018" name="Evol. Lett.">
        <title>Horizontal gene cluster transfer increased hallucinogenic mushroom diversity.</title>
        <authorList>
            <person name="Reynolds H.T."/>
            <person name="Vijayakumar V."/>
            <person name="Gluck-Thaler E."/>
            <person name="Korotkin H.B."/>
            <person name="Matheny P.B."/>
            <person name="Slot J.C."/>
        </authorList>
    </citation>
    <scope>NUCLEOTIDE SEQUENCE [LARGE SCALE GENOMIC DNA]</scope>
    <source>
        <strain evidence="3 4">2629</strain>
    </source>
</reference>
<dbReference type="InParanoid" id="A0A409WQ84"/>
<dbReference type="InterPro" id="IPR036397">
    <property type="entry name" value="RNaseH_sf"/>
</dbReference>
<evidence type="ECO:0000313" key="4">
    <source>
        <dbReference type="Proteomes" id="UP000284842"/>
    </source>
</evidence>
<feature type="compositionally biased region" description="Polar residues" evidence="1">
    <location>
        <begin position="526"/>
        <end position="540"/>
    </location>
</feature>
<dbReference type="SUPFAM" id="SSF53098">
    <property type="entry name" value="Ribonuclease H-like"/>
    <property type="match status" value="1"/>
</dbReference>
<organism evidence="3 4">
    <name type="scientific">Panaeolus cyanescens</name>
    <dbReference type="NCBI Taxonomy" id="181874"/>
    <lineage>
        <taxon>Eukaryota</taxon>
        <taxon>Fungi</taxon>
        <taxon>Dikarya</taxon>
        <taxon>Basidiomycota</taxon>
        <taxon>Agaricomycotina</taxon>
        <taxon>Agaricomycetes</taxon>
        <taxon>Agaricomycetidae</taxon>
        <taxon>Agaricales</taxon>
        <taxon>Agaricineae</taxon>
        <taxon>Galeropsidaceae</taxon>
        <taxon>Panaeolus</taxon>
    </lineage>
</organism>
<gene>
    <name evidence="3" type="ORF">CVT24_011068</name>
</gene>
<name>A0A409WQ84_9AGAR</name>
<feature type="region of interest" description="Disordered" evidence="1">
    <location>
        <begin position="497"/>
        <end position="582"/>
    </location>
</feature>
<dbReference type="Proteomes" id="UP000284842">
    <property type="component" value="Unassembled WGS sequence"/>
</dbReference>
<dbReference type="CDD" id="cd09276">
    <property type="entry name" value="Rnase_HI_RT_non_LTR"/>
    <property type="match status" value="1"/>
</dbReference>
<dbReference type="InterPro" id="IPR002156">
    <property type="entry name" value="RNaseH_domain"/>
</dbReference>
<dbReference type="PROSITE" id="PS50879">
    <property type="entry name" value="RNASE_H_1"/>
    <property type="match status" value="1"/>
</dbReference>
<feature type="region of interest" description="Disordered" evidence="1">
    <location>
        <begin position="1"/>
        <end position="28"/>
    </location>
</feature>
<evidence type="ECO:0000259" key="2">
    <source>
        <dbReference type="PROSITE" id="PS50879"/>
    </source>
</evidence>
<accession>A0A409WQ84</accession>
<dbReference type="STRING" id="181874.A0A409WQ84"/>
<dbReference type="Gene3D" id="3.30.420.10">
    <property type="entry name" value="Ribonuclease H-like superfamily/Ribonuclease H"/>
    <property type="match status" value="1"/>
</dbReference>
<comment type="caution">
    <text evidence="3">The sequence shown here is derived from an EMBL/GenBank/DDBJ whole genome shotgun (WGS) entry which is preliminary data.</text>
</comment>